<sequence length="196" mass="21437">MAVLPRLVVRDDSSAGTSNGNVPITPTVMSLLIALVILLCIGLSLIGALVFLRSRRKARQTQRLADVPSQANRPSSKISNHRRLTVTASPYGRHSQAISVYNEKEVMVHDASPPSSPQSPVPEIRITFPEEEDEGGKRKSGRVVVVRISETGGVGLEPYTDDHLPPYQKSDAERFQSLDLDRIGGLREKNLGPRLP</sequence>
<keyword evidence="2" id="KW-0472">Membrane</keyword>
<evidence type="ECO:0000256" key="2">
    <source>
        <dbReference type="SAM" id="Phobius"/>
    </source>
</evidence>
<evidence type="ECO:0000313" key="4">
    <source>
        <dbReference type="Proteomes" id="UP001590950"/>
    </source>
</evidence>
<organism evidence="3 4">
    <name type="scientific">Stereocaulon virgatum</name>
    <dbReference type="NCBI Taxonomy" id="373712"/>
    <lineage>
        <taxon>Eukaryota</taxon>
        <taxon>Fungi</taxon>
        <taxon>Dikarya</taxon>
        <taxon>Ascomycota</taxon>
        <taxon>Pezizomycotina</taxon>
        <taxon>Lecanoromycetes</taxon>
        <taxon>OSLEUM clade</taxon>
        <taxon>Lecanoromycetidae</taxon>
        <taxon>Lecanorales</taxon>
        <taxon>Lecanorineae</taxon>
        <taxon>Stereocaulaceae</taxon>
        <taxon>Stereocaulon</taxon>
    </lineage>
</organism>
<comment type="caution">
    <text evidence="3">The sequence shown here is derived from an EMBL/GenBank/DDBJ whole genome shotgun (WGS) entry which is preliminary data.</text>
</comment>
<keyword evidence="2" id="KW-0812">Transmembrane</keyword>
<feature type="compositionally biased region" description="Polar residues" evidence="1">
    <location>
        <begin position="69"/>
        <end position="78"/>
    </location>
</feature>
<feature type="region of interest" description="Disordered" evidence="1">
    <location>
        <begin position="61"/>
        <end position="86"/>
    </location>
</feature>
<keyword evidence="4" id="KW-1185">Reference proteome</keyword>
<protein>
    <submittedName>
        <fullName evidence="3">Uncharacterized protein</fullName>
    </submittedName>
</protein>
<feature type="transmembrane region" description="Helical" evidence="2">
    <location>
        <begin position="28"/>
        <end position="52"/>
    </location>
</feature>
<dbReference type="Proteomes" id="UP001590950">
    <property type="component" value="Unassembled WGS sequence"/>
</dbReference>
<dbReference type="EMBL" id="JBEFKJ010000027">
    <property type="protein sequence ID" value="KAL2039053.1"/>
    <property type="molecule type" value="Genomic_DNA"/>
</dbReference>
<reference evidence="3 4" key="1">
    <citation type="submission" date="2024-09" db="EMBL/GenBank/DDBJ databases">
        <title>Rethinking Asexuality: The Enigmatic Case of Functional Sexual Genes in Lepraria (Stereocaulaceae).</title>
        <authorList>
            <person name="Doellman M."/>
            <person name="Sun Y."/>
            <person name="Barcenas-Pena A."/>
            <person name="Lumbsch H.T."/>
            <person name="Grewe F."/>
        </authorList>
    </citation>
    <scope>NUCLEOTIDE SEQUENCE [LARGE SCALE GENOMIC DNA]</scope>
    <source>
        <strain evidence="3 4">Mercado 3170</strain>
    </source>
</reference>
<gene>
    <name evidence="3" type="ORF">N7G274_008102</name>
</gene>
<proteinExistence type="predicted"/>
<name>A0ABR4A6T6_9LECA</name>
<keyword evidence="2" id="KW-1133">Transmembrane helix</keyword>
<evidence type="ECO:0000256" key="1">
    <source>
        <dbReference type="SAM" id="MobiDB-lite"/>
    </source>
</evidence>
<accession>A0ABR4A6T6</accession>
<evidence type="ECO:0000313" key="3">
    <source>
        <dbReference type="EMBL" id="KAL2039053.1"/>
    </source>
</evidence>